<dbReference type="AlphaFoldDB" id="A0A4S8QB90"/>
<keyword evidence="2" id="KW-1185">Reference proteome</keyword>
<dbReference type="Proteomes" id="UP000308760">
    <property type="component" value="Unassembled WGS sequence"/>
</dbReference>
<sequence length="227" mass="26375">MNAELESIKTKVDYLLAADGVRFAANVLRIWEHGEEFRRELDTEHFKDLSLEPQERLAAALAGRQLGQLRFSGREHWGRWKLDESETEWQGEHDWHVIGESELADTTAILLHAQTGETVFYDADAWDWNLRDNFIIVKDSLAAFIDEVVLGPEYERLYYQNLVELASILEVDAEEFPGIEGDPWHHLLREMRADLFDGAQVDRGRRRELNRRIEAYFADDDADEDDG</sequence>
<evidence type="ECO:0000313" key="2">
    <source>
        <dbReference type="Proteomes" id="UP000308760"/>
    </source>
</evidence>
<evidence type="ECO:0000313" key="1">
    <source>
        <dbReference type="EMBL" id="THV40791.1"/>
    </source>
</evidence>
<reference evidence="1 2" key="2">
    <citation type="submission" date="2019-05" db="EMBL/GenBank/DDBJ databases">
        <title>Glycomyces buryatensis sp. nov.</title>
        <authorList>
            <person name="Nikitina E."/>
        </authorList>
    </citation>
    <scope>NUCLEOTIDE SEQUENCE [LARGE SCALE GENOMIC DNA]</scope>
    <source>
        <strain evidence="1 2">18</strain>
    </source>
</reference>
<dbReference type="RefSeq" id="WP_136535190.1">
    <property type="nucleotide sequence ID" value="NZ_STGY01000055.1"/>
</dbReference>
<proteinExistence type="predicted"/>
<gene>
    <name evidence="1" type="ORF">FAB82_14170</name>
</gene>
<dbReference type="OrthoDB" id="5185288at2"/>
<accession>A0A4S8QB90</accession>
<organism evidence="1 2">
    <name type="scientific">Glycomyces buryatensis</name>
    <dbReference type="NCBI Taxonomy" id="2570927"/>
    <lineage>
        <taxon>Bacteria</taxon>
        <taxon>Bacillati</taxon>
        <taxon>Actinomycetota</taxon>
        <taxon>Actinomycetes</taxon>
        <taxon>Glycomycetales</taxon>
        <taxon>Glycomycetaceae</taxon>
        <taxon>Glycomyces</taxon>
    </lineage>
</organism>
<name>A0A4S8QB90_9ACTN</name>
<comment type="caution">
    <text evidence="1">The sequence shown here is derived from an EMBL/GenBank/DDBJ whole genome shotgun (WGS) entry which is preliminary data.</text>
</comment>
<dbReference type="EMBL" id="STGY01000055">
    <property type="protein sequence ID" value="THV40791.1"/>
    <property type="molecule type" value="Genomic_DNA"/>
</dbReference>
<protein>
    <submittedName>
        <fullName evidence="1">Uncharacterized protein</fullName>
    </submittedName>
</protein>
<reference evidence="2" key="1">
    <citation type="submission" date="2019-04" db="EMBL/GenBank/DDBJ databases">
        <title>Nocardioides xinjiangensis sp. nov.</title>
        <authorList>
            <person name="Liu S."/>
        </authorList>
    </citation>
    <scope>NUCLEOTIDE SEQUENCE [LARGE SCALE GENOMIC DNA]</scope>
    <source>
        <strain evidence="2">18</strain>
    </source>
</reference>